<evidence type="ECO:0000259" key="7">
    <source>
        <dbReference type="PROSITE" id="PS50893"/>
    </source>
</evidence>
<dbReference type="SUPFAM" id="SSF52540">
    <property type="entry name" value="P-loop containing nucleoside triphosphate hydrolases"/>
    <property type="match status" value="1"/>
</dbReference>
<evidence type="ECO:0000256" key="3">
    <source>
        <dbReference type="ARBA" id="ARBA00022741"/>
    </source>
</evidence>
<feature type="domain" description="ABC transporter" evidence="7">
    <location>
        <begin position="2"/>
        <end position="240"/>
    </location>
</feature>
<dbReference type="Pfam" id="PF00005">
    <property type="entry name" value="ABC_tran"/>
    <property type="match status" value="1"/>
</dbReference>
<dbReference type="PROSITE" id="PS00211">
    <property type="entry name" value="ABC_TRANSPORTER_1"/>
    <property type="match status" value="1"/>
</dbReference>
<dbReference type="GO" id="GO:0005524">
    <property type="term" value="F:ATP binding"/>
    <property type="evidence" value="ECO:0007669"/>
    <property type="project" value="UniProtKB-KW"/>
</dbReference>
<organism evidence="8 9">
    <name type="scientific">Hoeflea ulvae</name>
    <dbReference type="NCBI Taxonomy" id="2983764"/>
    <lineage>
        <taxon>Bacteria</taxon>
        <taxon>Pseudomonadati</taxon>
        <taxon>Pseudomonadota</taxon>
        <taxon>Alphaproteobacteria</taxon>
        <taxon>Hyphomicrobiales</taxon>
        <taxon>Rhizobiaceae</taxon>
        <taxon>Hoeflea</taxon>
    </lineage>
</organism>
<dbReference type="PANTHER" id="PTHR42794:SF1">
    <property type="entry name" value="HEMIN IMPORT ATP-BINDING PROTEIN HMUV"/>
    <property type="match status" value="1"/>
</dbReference>
<comment type="function">
    <text evidence="6">Part of the ABC transporter complex HmuTUV involved in hemin import. Responsible for energy coupling to the transport system.</text>
</comment>
<gene>
    <name evidence="8" type="ORF">OEG82_13135</name>
</gene>
<dbReference type="Gene3D" id="3.40.50.300">
    <property type="entry name" value="P-loop containing nucleotide triphosphate hydrolases"/>
    <property type="match status" value="1"/>
</dbReference>
<evidence type="ECO:0000313" key="8">
    <source>
        <dbReference type="EMBL" id="MCY0094961.1"/>
    </source>
</evidence>
<dbReference type="InterPro" id="IPR003593">
    <property type="entry name" value="AAA+_ATPase"/>
</dbReference>
<dbReference type="SMART" id="SM00382">
    <property type="entry name" value="AAA"/>
    <property type="match status" value="1"/>
</dbReference>
<dbReference type="InterPro" id="IPR017871">
    <property type="entry name" value="ABC_transporter-like_CS"/>
</dbReference>
<reference evidence="8" key="1">
    <citation type="submission" date="2022-10" db="EMBL/GenBank/DDBJ databases">
        <title>Hoeflea sp. J2-29, isolated from marine algae.</title>
        <authorList>
            <person name="Kristyanto S."/>
            <person name="Kim J.M."/>
            <person name="Jeon C.O."/>
        </authorList>
    </citation>
    <scope>NUCLEOTIDE SEQUENCE</scope>
    <source>
        <strain evidence="8">J2-29</strain>
    </source>
</reference>
<name>A0ABT3YGC4_9HYPH</name>
<evidence type="ECO:0000256" key="4">
    <source>
        <dbReference type="ARBA" id="ARBA00022840"/>
    </source>
</evidence>
<evidence type="ECO:0000256" key="1">
    <source>
        <dbReference type="ARBA" id="ARBA00005417"/>
    </source>
</evidence>
<proteinExistence type="inferred from homology"/>
<evidence type="ECO:0000313" key="9">
    <source>
        <dbReference type="Proteomes" id="UP001081283"/>
    </source>
</evidence>
<dbReference type="InterPro" id="IPR027417">
    <property type="entry name" value="P-loop_NTPase"/>
</dbReference>
<keyword evidence="4 8" id="KW-0067">ATP-binding</keyword>
<dbReference type="PROSITE" id="PS50893">
    <property type="entry name" value="ABC_TRANSPORTER_2"/>
    <property type="match status" value="1"/>
</dbReference>
<keyword evidence="2" id="KW-0813">Transport</keyword>
<dbReference type="NCBIfam" id="NF010068">
    <property type="entry name" value="PRK13548.1"/>
    <property type="match status" value="1"/>
</dbReference>
<evidence type="ECO:0000256" key="5">
    <source>
        <dbReference type="ARBA" id="ARBA00022967"/>
    </source>
</evidence>
<keyword evidence="9" id="KW-1185">Reference proteome</keyword>
<dbReference type="EMBL" id="JAOVZQ010000001">
    <property type="protein sequence ID" value="MCY0094961.1"/>
    <property type="molecule type" value="Genomic_DNA"/>
</dbReference>
<keyword evidence="3" id="KW-0547">Nucleotide-binding</keyword>
<accession>A0ABT3YGC4</accession>
<dbReference type="CDD" id="cd03214">
    <property type="entry name" value="ABC_Iron-Siderophores_B12_Hemin"/>
    <property type="match status" value="1"/>
</dbReference>
<dbReference type="RefSeq" id="WP_267612873.1">
    <property type="nucleotide sequence ID" value="NZ_JAOVZQ010000001.1"/>
</dbReference>
<evidence type="ECO:0000256" key="2">
    <source>
        <dbReference type="ARBA" id="ARBA00022448"/>
    </source>
</evidence>
<protein>
    <submittedName>
        <fullName evidence="8">Heme ABC transporter ATP-binding protein</fullName>
    </submittedName>
</protein>
<evidence type="ECO:0000256" key="6">
    <source>
        <dbReference type="ARBA" id="ARBA00037066"/>
    </source>
</evidence>
<dbReference type="InterPro" id="IPR003439">
    <property type="entry name" value="ABC_transporter-like_ATP-bd"/>
</dbReference>
<keyword evidence="5" id="KW-1278">Translocase</keyword>
<dbReference type="PANTHER" id="PTHR42794">
    <property type="entry name" value="HEMIN IMPORT ATP-BINDING PROTEIN HMUV"/>
    <property type="match status" value="1"/>
</dbReference>
<dbReference type="Proteomes" id="UP001081283">
    <property type="component" value="Unassembled WGS sequence"/>
</dbReference>
<comment type="similarity">
    <text evidence="1">Belongs to the ABC transporter superfamily.</text>
</comment>
<sequence length="275" mass="29340">MLEARNIHVRLGKAAILHGVDLSAAKSQFTVIIGPNGSGKTTLLKALTGEIGFTGTVSLNDIDISSARPMQLASMRGVLPQAANLSFPFTVHEVVRLGLTMGIQTQVDVPARIRQALAAVDMEGFGGRLYQELSGGEQQRVQLARVLAQVWEPVFEGEPRCLFLDEPISSLDIKHQLQIMQIARRYADGGGGVVAILHDLNLTGHYADHVVLMNRGRVYASGAPRQVLTAANLETVYGCPMAVGDIPPGMDFFVLPRIGAAVQASGPLAAVGVRD</sequence>
<comment type="caution">
    <text evidence="8">The sequence shown here is derived from an EMBL/GenBank/DDBJ whole genome shotgun (WGS) entry which is preliminary data.</text>
</comment>